<organism evidence="1 2">
    <name type="scientific">Marinicauda algicola</name>
    <dbReference type="NCBI Taxonomy" id="2029849"/>
    <lineage>
        <taxon>Bacteria</taxon>
        <taxon>Pseudomonadati</taxon>
        <taxon>Pseudomonadota</taxon>
        <taxon>Alphaproteobacteria</taxon>
        <taxon>Maricaulales</taxon>
        <taxon>Maricaulaceae</taxon>
        <taxon>Marinicauda</taxon>
    </lineage>
</organism>
<dbReference type="OrthoDB" id="9763101at2"/>
<protein>
    <submittedName>
        <fullName evidence="1">DUF692 domain-containing protein</fullName>
    </submittedName>
</protein>
<dbReference type="InterPro" id="IPR007801">
    <property type="entry name" value="MbnB/TglH/ChrH"/>
</dbReference>
<dbReference type="InterPro" id="IPR036237">
    <property type="entry name" value="Xyl_isomerase-like_sf"/>
</dbReference>
<dbReference type="Proteomes" id="UP000308054">
    <property type="component" value="Unassembled WGS sequence"/>
</dbReference>
<gene>
    <name evidence="1" type="ORF">E5163_08730</name>
</gene>
<evidence type="ECO:0000313" key="1">
    <source>
        <dbReference type="EMBL" id="TGY89193.1"/>
    </source>
</evidence>
<dbReference type="PANTHER" id="PTHR42194">
    <property type="entry name" value="UPF0276 PROTEIN HI_1600"/>
    <property type="match status" value="1"/>
</dbReference>
<dbReference type="PANTHER" id="PTHR42194:SF1">
    <property type="entry name" value="UPF0276 PROTEIN HI_1600"/>
    <property type="match status" value="1"/>
</dbReference>
<dbReference type="NCBIfam" id="NF003818">
    <property type="entry name" value="PRK05409.1"/>
    <property type="match status" value="1"/>
</dbReference>
<dbReference type="Gene3D" id="3.20.20.150">
    <property type="entry name" value="Divalent-metal-dependent TIM barrel enzymes"/>
    <property type="match status" value="1"/>
</dbReference>
<comment type="caution">
    <text evidence="1">The sequence shown here is derived from an EMBL/GenBank/DDBJ whole genome shotgun (WGS) entry which is preliminary data.</text>
</comment>
<sequence>MSVPMFATAGIALKPEHFRDVHERGPDMDGLWVEVHAENYMVEGGPRLAWLRVIAEQTPVSLHGVGLSLAGPGRVDEDHLARWRRLVDRVPAALVSEHLAWSVADGQYFADLLPVVLDGTSLARVRENVERFQDAIGRTVLIENPAHYVPLRAEIPETDFLSELCRTTGCGLLLDLNNLAVGEFNIGRDARGYIEALPRDIVGEIHLAGAAPDSAREDLLIDSHNRPVADPVWELLDAALERFGPVPVLIERDANLPPFEELAAERERAHAAIIAAQARRERLDEPVG</sequence>
<proteinExistence type="predicted"/>
<name>A0A4S2H1A1_9PROT</name>
<accession>A0A4S2H1A1</accession>
<dbReference type="SUPFAM" id="SSF51658">
    <property type="entry name" value="Xylose isomerase-like"/>
    <property type="match status" value="1"/>
</dbReference>
<dbReference type="RefSeq" id="WP_135995733.1">
    <property type="nucleotide sequence ID" value="NZ_CP071057.1"/>
</dbReference>
<dbReference type="AlphaFoldDB" id="A0A4S2H1A1"/>
<dbReference type="Pfam" id="PF05114">
    <property type="entry name" value="MbnB_TglH_ChrH"/>
    <property type="match status" value="1"/>
</dbReference>
<dbReference type="EMBL" id="SRXW01000002">
    <property type="protein sequence ID" value="TGY89193.1"/>
    <property type="molecule type" value="Genomic_DNA"/>
</dbReference>
<keyword evidence="2" id="KW-1185">Reference proteome</keyword>
<reference evidence="1 2" key="1">
    <citation type="journal article" date="2017" name="Int. J. Syst. Evol. Microbiol.">
        <title>Marinicauda algicola sp. nov., isolated from a marine red alga Rhodosorus marinus.</title>
        <authorList>
            <person name="Jeong S.E."/>
            <person name="Jeon S.H."/>
            <person name="Chun B.H."/>
            <person name="Kim D.W."/>
            <person name="Jeon C.O."/>
        </authorList>
    </citation>
    <scope>NUCLEOTIDE SEQUENCE [LARGE SCALE GENOMIC DNA]</scope>
    <source>
        <strain evidence="1 2">JCM 31718</strain>
    </source>
</reference>
<evidence type="ECO:0000313" key="2">
    <source>
        <dbReference type="Proteomes" id="UP000308054"/>
    </source>
</evidence>